<feature type="domain" description="Peptidase C14 caspase" evidence="3">
    <location>
        <begin position="25"/>
        <end position="272"/>
    </location>
</feature>
<name>A0AAD6T3L4_9AGAR</name>
<accession>A0AAD6T3L4</accession>
<comment type="caution">
    <text evidence="4">The sequence shown here is derived from an EMBL/GenBank/DDBJ whole genome shotgun (WGS) entry which is preliminary data.</text>
</comment>
<evidence type="ECO:0000313" key="5">
    <source>
        <dbReference type="Proteomes" id="UP001218188"/>
    </source>
</evidence>
<dbReference type="InterPro" id="IPR050452">
    <property type="entry name" value="Metacaspase"/>
</dbReference>
<reference evidence="4" key="1">
    <citation type="submission" date="2023-03" db="EMBL/GenBank/DDBJ databases">
        <title>Massive genome expansion in bonnet fungi (Mycena s.s.) driven by repeated elements and novel gene families across ecological guilds.</title>
        <authorList>
            <consortium name="Lawrence Berkeley National Laboratory"/>
            <person name="Harder C.B."/>
            <person name="Miyauchi S."/>
            <person name="Viragh M."/>
            <person name="Kuo A."/>
            <person name="Thoen E."/>
            <person name="Andreopoulos B."/>
            <person name="Lu D."/>
            <person name="Skrede I."/>
            <person name="Drula E."/>
            <person name="Henrissat B."/>
            <person name="Morin E."/>
            <person name="Kohler A."/>
            <person name="Barry K."/>
            <person name="LaButti K."/>
            <person name="Morin E."/>
            <person name="Salamov A."/>
            <person name="Lipzen A."/>
            <person name="Mereny Z."/>
            <person name="Hegedus B."/>
            <person name="Baldrian P."/>
            <person name="Stursova M."/>
            <person name="Weitz H."/>
            <person name="Taylor A."/>
            <person name="Grigoriev I.V."/>
            <person name="Nagy L.G."/>
            <person name="Martin F."/>
            <person name="Kauserud H."/>
        </authorList>
    </citation>
    <scope>NUCLEOTIDE SEQUENCE</scope>
    <source>
        <strain evidence="4">CBHHK200</strain>
    </source>
</reference>
<evidence type="ECO:0000259" key="3">
    <source>
        <dbReference type="Pfam" id="PF00656"/>
    </source>
</evidence>
<keyword evidence="5" id="KW-1185">Reference proteome</keyword>
<feature type="compositionally biased region" description="Basic and acidic residues" evidence="2">
    <location>
        <begin position="290"/>
        <end position="306"/>
    </location>
</feature>
<gene>
    <name evidence="4" type="ORF">C8F04DRAFT_1088320</name>
</gene>
<dbReference type="InterPro" id="IPR011600">
    <property type="entry name" value="Pept_C14_caspase"/>
</dbReference>
<evidence type="ECO:0000313" key="4">
    <source>
        <dbReference type="EMBL" id="KAJ7038685.1"/>
    </source>
</evidence>
<dbReference type="Gene3D" id="3.40.50.12660">
    <property type="match status" value="1"/>
</dbReference>
<evidence type="ECO:0000256" key="1">
    <source>
        <dbReference type="ARBA" id="ARBA00009005"/>
    </source>
</evidence>
<dbReference type="GO" id="GO:0005737">
    <property type="term" value="C:cytoplasm"/>
    <property type="evidence" value="ECO:0007669"/>
    <property type="project" value="TreeGrafter"/>
</dbReference>
<organism evidence="4 5">
    <name type="scientific">Mycena alexandri</name>
    <dbReference type="NCBI Taxonomy" id="1745969"/>
    <lineage>
        <taxon>Eukaryota</taxon>
        <taxon>Fungi</taxon>
        <taxon>Dikarya</taxon>
        <taxon>Basidiomycota</taxon>
        <taxon>Agaricomycotina</taxon>
        <taxon>Agaricomycetes</taxon>
        <taxon>Agaricomycetidae</taxon>
        <taxon>Agaricales</taxon>
        <taxon>Marasmiineae</taxon>
        <taxon>Mycenaceae</taxon>
        <taxon>Mycena</taxon>
    </lineage>
</organism>
<dbReference type="PANTHER" id="PTHR48104:SF30">
    <property type="entry name" value="METACASPASE-1"/>
    <property type="match status" value="1"/>
</dbReference>
<sequence length="360" mass="40632">MLTFDLLKSYLPSLTLALVTPHLARKKAFLVGVKGNKLDGPHEDLRRFRALLIDKGFDPNGIIMMLDNGVDSQAQPTTANIMAILETWLNGQGPGDLFVFVYAGHTTQAACYDGTERDGLDELIMTADSPDSGSATILDDVLHKYLVKPLAPTCSLIAFFDTCHSQDLLDLNHDRCNRLGRRRRSLRRLRELTGIPAWSAHQVSTTRFCDGYCSRINASTHPNVICVSACKDSEEIFEARGDSMLHTVIQVLAQEQNPTLKTLMRTLNKRAAQIYRRAKHNRKLELKFELRKAKETPPDKDDKARIEDEETADNAQHRLNASEGRPNRSNTLKDLFRPVARWAPQLSSMAPLWMDRRLKL</sequence>
<proteinExistence type="inferred from homology"/>
<dbReference type="PANTHER" id="PTHR48104">
    <property type="entry name" value="METACASPASE-4"/>
    <property type="match status" value="1"/>
</dbReference>
<protein>
    <submittedName>
        <fullName evidence="4">Caspase domain-containing protein</fullName>
    </submittedName>
</protein>
<dbReference type="GO" id="GO:0004197">
    <property type="term" value="F:cysteine-type endopeptidase activity"/>
    <property type="evidence" value="ECO:0007669"/>
    <property type="project" value="InterPro"/>
</dbReference>
<evidence type="ECO:0000256" key="2">
    <source>
        <dbReference type="SAM" id="MobiDB-lite"/>
    </source>
</evidence>
<dbReference type="AlphaFoldDB" id="A0AAD6T3L4"/>
<dbReference type="EMBL" id="JARJCM010000030">
    <property type="protein sequence ID" value="KAJ7038685.1"/>
    <property type="molecule type" value="Genomic_DNA"/>
</dbReference>
<comment type="similarity">
    <text evidence="1">Belongs to the peptidase C14B family.</text>
</comment>
<dbReference type="Proteomes" id="UP001218188">
    <property type="component" value="Unassembled WGS sequence"/>
</dbReference>
<feature type="region of interest" description="Disordered" evidence="2">
    <location>
        <begin position="290"/>
        <end position="331"/>
    </location>
</feature>
<dbReference type="GO" id="GO:0006508">
    <property type="term" value="P:proteolysis"/>
    <property type="evidence" value="ECO:0007669"/>
    <property type="project" value="InterPro"/>
</dbReference>
<dbReference type="Pfam" id="PF00656">
    <property type="entry name" value="Peptidase_C14"/>
    <property type="match status" value="1"/>
</dbReference>